<proteinExistence type="predicted"/>
<keyword evidence="2" id="KW-1185">Reference proteome</keyword>
<dbReference type="InterPro" id="IPR009706">
    <property type="entry name" value="DUF1287"/>
</dbReference>
<dbReference type="Pfam" id="PF06940">
    <property type="entry name" value="DUF1287"/>
    <property type="match status" value="1"/>
</dbReference>
<dbReference type="OrthoDB" id="114026at2"/>
<accession>A0A397PJH2</accession>
<dbReference type="Gene3D" id="3.90.1720.10">
    <property type="entry name" value="endopeptidase domain like (from Nostoc punctiforme)"/>
    <property type="match status" value="1"/>
</dbReference>
<evidence type="ECO:0008006" key="3">
    <source>
        <dbReference type="Google" id="ProtNLM"/>
    </source>
</evidence>
<comment type="caution">
    <text evidence="1">The sequence shown here is derived from an EMBL/GenBank/DDBJ whole genome shotgun (WGS) entry which is preliminary data.</text>
</comment>
<evidence type="ECO:0000313" key="2">
    <source>
        <dbReference type="Proteomes" id="UP000266273"/>
    </source>
</evidence>
<reference evidence="1 2" key="1">
    <citation type="submission" date="2018-08" db="EMBL/GenBank/DDBJ databases">
        <title>Genomic Encyclopedia of Archaeal and Bacterial Type Strains, Phase II (KMG-II): from individual species to whole genera.</title>
        <authorList>
            <person name="Goeker M."/>
        </authorList>
    </citation>
    <scope>NUCLEOTIDE SEQUENCE [LARGE SCALE GENOMIC DNA]</scope>
    <source>
        <strain evidence="1 2">DSM 5002</strain>
    </source>
</reference>
<dbReference type="EMBL" id="QXDF01000003">
    <property type="protein sequence ID" value="RIA47425.1"/>
    <property type="molecule type" value="Genomic_DNA"/>
</dbReference>
<protein>
    <recommendedName>
        <fullName evidence="3">DUF1287 domain-containing protein</fullName>
    </recommendedName>
</protein>
<dbReference type="Proteomes" id="UP000266273">
    <property type="component" value="Unassembled WGS sequence"/>
</dbReference>
<dbReference type="RefSeq" id="WP_119062295.1">
    <property type="nucleotide sequence ID" value="NZ_QXDF01000003.1"/>
</dbReference>
<dbReference type="AlphaFoldDB" id="A0A397PJH2"/>
<evidence type="ECO:0000313" key="1">
    <source>
        <dbReference type="EMBL" id="RIA47425.1"/>
    </source>
</evidence>
<gene>
    <name evidence="1" type="ORF">BXY53_2504</name>
</gene>
<name>A0A397PJH2_9HYPH</name>
<sequence>MRLRYLIPLVAVIVLAVAVPPERIIAAYTGKFQDRLVAAAIERTRSVVIYDPAYRDIPNEWGDVAPNRGVCTDVVVRAYRDLGIDLQTRVKRTLGGDPNIKHRRVRELRKFFARYGQSLPVTKNPDNYKPGDLVTSVRPDGVTHIVIVTGRRSWDGERPLVVHNEGFGPKLDDALFKYRVTGHYRYIPQS</sequence>
<organism evidence="1 2">
    <name type="scientific">Dichotomicrobium thermohalophilum</name>
    <dbReference type="NCBI Taxonomy" id="933063"/>
    <lineage>
        <taxon>Bacteria</taxon>
        <taxon>Pseudomonadati</taxon>
        <taxon>Pseudomonadota</taxon>
        <taxon>Alphaproteobacteria</taxon>
        <taxon>Hyphomicrobiales</taxon>
        <taxon>Hyphomicrobiaceae</taxon>
        <taxon>Dichotomicrobium</taxon>
    </lineage>
</organism>